<protein>
    <submittedName>
        <fullName evidence="1">Uncharacterized protein</fullName>
    </submittedName>
</protein>
<sequence length="152" mass="17515">MNELTREQAYFAAGYEAGCDESCRDIAKRLDVDEQTVETHFKDELADACEEVDNYMHALNDAWFDDYSSLEREREARECADRRGRPRPMSRAWAYTKVPSWAWGPFDGALLGTLQESQLHFLWGRLQGRYGNKAKFPESKTMTRSSDAVFVA</sequence>
<gene>
    <name evidence="1" type="ORF">METZ01_LOCUS505435</name>
</gene>
<dbReference type="AlphaFoldDB" id="A0A383E781"/>
<organism evidence="1">
    <name type="scientific">marine metagenome</name>
    <dbReference type="NCBI Taxonomy" id="408172"/>
    <lineage>
        <taxon>unclassified sequences</taxon>
        <taxon>metagenomes</taxon>
        <taxon>ecological metagenomes</taxon>
    </lineage>
</organism>
<reference evidence="1" key="1">
    <citation type="submission" date="2018-05" db="EMBL/GenBank/DDBJ databases">
        <authorList>
            <person name="Lanie J.A."/>
            <person name="Ng W.-L."/>
            <person name="Kazmierczak K.M."/>
            <person name="Andrzejewski T.M."/>
            <person name="Davidsen T.M."/>
            <person name="Wayne K.J."/>
            <person name="Tettelin H."/>
            <person name="Glass J.I."/>
            <person name="Rusch D."/>
            <person name="Podicherti R."/>
            <person name="Tsui H.-C.T."/>
            <person name="Winkler M.E."/>
        </authorList>
    </citation>
    <scope>NUCLEOTIDE SEQUENCE</scope>
</reference>
<feature type="non-terminal residue" evidence="1">
    <location>
        <position position="152"/>
    </location>
</feature>
<evidence type="ECO:0000313" key="1">
    <source>
        <dbReference type="EMBL" id="SVE52581.1"/>
    </source>
</evidence>
<proteinExistence type="predicted"/>
<dbReference type="EMBL" id="UINC01223397">
    <property type="protein sequence ID" value="SVE52581.1"/>
    <property type="molecule type" value="Genomic_DNA"/>
</dbReference>
<accession>A0A383E781</accession>
<name>A0A383E781_9ZZZZ</name>